<dbReference type="InterPro" id="IPR003439">
    <property type="entry name" value="ABC_transporter-like_ATP-bd"/>
</dbReference>
<dbReference type="SUPFAM" id="SSF90123">
    <property type="entry name" value="ABC transporter transmembrane region"/>
    <property type="match status" value="1"/>
</dbReference>
<evidence type="ECO:0000256" key="1">
    <source>
        <dbReference type="ARBA" id="ARBA00004141"/>
    </source>
</evidence>
<evidence type="ECO:0000259" key="9">
    <source>
        <dbReference type="PROSITE" id="PS50929"/>
    </source>
</evidence>
<feature type="domain" description="ABC transmembrane type-1" evidence="9">
    <location>
        <begin position="50"/>
        <end position="310"/>
    </location>
</feature>
<evidence type="ECO:0000256" key="2">
    <source>
        <dbReference type="ARBA" id="ARBA00022692"/>
    </source>
</evidence>
<dbReference type="GO" id="GO:0016887">
    <property type="term" value="F:ATP hydrolysis activity"/>
    <property type="evidence" value="ECO:0007669"/>
    <property type="project" value="InterPro"/>
</dbReference>
<dbReference type="GO" id="GO:0005524">
    <property type="term" value="F:ATP binding"/>
    <property type="evidence" value="ECO:0007669"/>
    <property type="project" value="UniProtKB-KW"/>
</dbReference>
<dbReference type="SMART" id="SM00382">
    <property type="entry name" value="AAA"/>
    <property type="match status" value="1"/>
</dbReference>
<sequence>MIWKLLISDFAKDHIWKFIVYIILILVFFPIEAIVLPKVYGKMFDQVKSISKFSDIFNWKDNFKKMNFQGSLVLLVILWFLVICSYTAKNFIETHLVPNYYSHIRDVMFKETILTYQNDYQDMKTGDYLARVLELTRNFKDVAHHILSRFLPELIVSVLIICYMFYQDKLIGSVLLIGAVLCGIILYFGSKELIELISERENFLNTKISENIRDTLDNLMNVFLNNEIDGEVSKNRKLEKVAIDKLKWIMMVQNMVIFSSQIITLLTFSIGIYVLYGLIANQKIKTTQGIVLVIILGQFLNNFLYVSSGFIHNVVYRLGVIEASKKYMEHIFNRKNKRNMKSGITDGNIIFKDVKFRYDTEKEDWLFTDLNVQFEAGERYAIVGQSGGGKTTMMKMVAGLYVPEGGSIYIDNLDIKQADLEYLRENVNYMNQRTTLFNETILYNMQYGNPGATEEQILDILKKYDLLDVFKDLPDGIHANAGIQGGNLSGGMQRVTMLIRGLLKPGQIVIMDEPTTGLDKESTDKVKKLIFEETEGKTLIIITHSSVMLSSMRVLDIVDLKG</sequence>
<dbReference type="InterPro" id="IPR011527">
    <property type="entry name" value="ABC1_TM_dom"/>
</dbReference>
<comment type="subcellular location">
    <subcellularLocation>
        <location evidence="1">Membrane</location>
        <topology evidence="1">Multi-pass membrane protein</topology>
    </subcellularLocation>
</comment>
<evidence type="ECO:0000256" key="3">
    <source>
        <dbReference type="ARBA" id="ARBA00022741"/>
    </source>
</evidence>
<reference evidence="10" key="1">
    <citation type="journal article" date="2020" name="Nature">
        <title>Giant virus diversity and host interactions through global metagenomics.</title>
        <authorList>
            <person name="Schulz F."/>
            <person name="Roux S."/>
            <person name="Paez-Espino D."/>
            <person name="Jungbluth S."/>
            <person name="Walsh D.A."/>
            <person name="Denef V.J."/>
            <person name="McMahon K.D."/>
            <person name="Konstantinidis K.T."/>
            <person name="Eloe-Fadrosh E.A."/>
            <person name="Kyrpides N.C."/>
            <person name="Woyke T."/>
        </authorList>
    </citation>
    <scope>NUCLEOTIDE SEQUENCE</scope>
    <source>
        <strain evidence="10">GVMAG-M-3300025699-48</strain>
    </source>
</reference>
<dbReference type="Gene3D" id="3.40.50.300">
    <property type="entry name" value="P-loop containing nucleotide triphosphate hydrolases"/>
    <property type="match status" value="1"/>
</dbReference>
<feature type="transmembrane region" description="Helical" evidence="7">
    <location>
        <begin position="290"/>
        <end position="311"/>
    </location>
</feature>
<evidence type="ECO:0000256" key="6">
    <source>
        <dbReference type="ARBA" id="ARBA00023136"/>
    </source>
</evidence>
<dbReference type="PROSITE" id="PS50893">
    <property type="entry name" value="ABC_TRANSPORTER_2"/>
    <property type="match status" value="1"/>
</dbReference>
<dbReference type="Gene3D" id="1.20.1560.10">
    <property type="entry name" value="ABC transporter type 1, transmembrane domain"/>
    <property type="match status" value="1"/>
</dbReference>
<keyword evidence="3" id="KW-0547">Nucleotide-binding</keyword>
<evidence type="ECO:0000256" key="7">
    <source>
        <dbReference type="SAM" id="Phobius"/>
    </source>
</evidence>
<dbReference type="Pfam" id="PF00664">
    <property type="entry name" value="ABC_membrane"/>
    <property type="match status" value="1"/>
</dbReference>
<accession>A0A6C0J0I8</accession>
<dbReference type="InterPro" id="IPR003593">
    <property type="entry name" value="AAA+_ATPase"/>
</dbReference>
<keyword evidence="2 7" id="KW-0812">Transmembrane</keyword>
<feature type="transmembrane region" description="Helical" evidence="7">
    <location>
        <begin position="146"/>
        <end position="166"/>
    </location>
</feature>
<dbReference type="GO" id="GO:0016020">
    <property type="term" value="C:membrane"/>
    <property type="evidence" value="ECO:0007669"/>
    <property type="project" value="UniProtKB-SubCell"/>
</dbReference>
<evidence type="ECO:0000256" key="5">
    <source>
        <dbReference type="ARBA" id="ARBA00022989"/>
    </source>
</evidence>
<dbReference type="InterPro" id="IPR036640">
    <property type="entry name" value="ABC1_TM_sf"/>
</dbReference>
<feature type="transmembrane region" description="Helical" evidence="7">
    <location>
        <begin position="173"/>
        <end position="190"/>
    </location>
</feature>
<dbReference type="SUPFAM" id="SSF52540">
    <property type="entry name" value="P-loop containing nucleoside triphosphate hydrolases"/>
    <property type="match status" value="1"/>
</dbReference>
<proteinExistence type="predicted"/>
<dbReference type="PROSITE" id="PS50929">
    <property type="entry name" value="ABC_TM1F"/>
    <property type="match status" value="1"/>
</dbReference>
<dbReference type="PANTHER" id="PTHR43394:SF1">
    <property type="entry name" value="ATP-BINDING CASSETTE SUB-FAMILY B MEMBER 10, MITOCHONDRIAL"/>
    <property type="match status" value="1"/>
</dbReference>
<feature type="transmembrane region" description="Helical" evidence="7">
    <location>
        <begin position="15"/>
        <end position="36"/>
    </location>
</feature>
<dbReference type="InterPro" id="IPR039421">
    <property type="entry name" value="Type_1_exporter"/>
</dbReference>
<evidence type="ECO:0008006" key="11">
    <source>
        <dbReference type="Google" id="ProtNLM"/>
    </source>
</evidence>
<evidence type="ECO:0000313" key="10">
    <source>
        <dbReference type="EMBL" id="QHT99148.1"/>
    </source>
</evidence>
<evidence type="ECO:0000256" key="4">
    <source>
        <dbReference type="ARBA" id="ARBA00022840"/>
    </source>
</evidence>
<dbReference type="EMBL" id="MN740306">
    <property type="protein sequence ID" value="QHT99148.1"/>
    <property type="molecule type" value="Genomic_DNA"/>
</dbReference>
<keyword evidence="6 7" id="KW-0472">Membrane</keyword>
<feature type="transmembrane region" description="Helical" evidence="7">
    <location>
        <begin position="255"/>
        <end position="278"/>
    </location>
</feature>
<dbReference type="GO" id="GO:0015421">
    <property type="term" value="F:ABC-type oligopeptide transporter activity"/>
    <property type="evidence" value="ECO:0007669"/>
    <property type="project" value="TreeGrafter"/>
</dbReference>
<organism evidence="10">
    <name type="scientific">viral metagenome</name>
    <dbReference type="NCBI Taxonomy" id="1070528"/>
    <lineage>
        <taxon>unclassified sequences</taxon>
        <taxon>metagenomes</taxon>
        <taxon>organismal metagenomes</taxon>
    </lineage>
</organism>
<keyword evidence="5 7" id="KW-1133">Transmembrane helix</keyword>
<dbReference type="InterPro" id="IPR027417">
    <property type="entry name" value="P-loop_NTPase"/>
</dbReference>
<dbReference type="Pfam" id="PF00005">
    <property type="entry name" value="ABC_tran"/>
    <property type="match status" value="1"/>
</dbReference>
<dbReference type="AlphaFoldDB" id="A0A6C0J0I8"/>
<evidence type="ECO:0000259" key="8">
    <source>
        <dbReference type="PROSITE" id="PS50893"/>
    </source>
</evidence>
<dbReference type="PANTHER" id="PTHR43394">
    <property type="entry name" value="ATP-DEPENDENT PERMEASE MDL1, MITOCHONDRIAL"/>
    <property type="match status" value="1"/>
</dbReference>
<feature type="domain" description="ABC transporter" evidence="8">
    <location>
        <begin position="349"/>
        <end position="560"/>
    </location>
</feature>
<feature type="transmembrane region" description="Helical" evidence="7">
    <location>
        <begin position="70"/>
        <end position="88"/>
    </location>
</feature>
<keyword evidence="4" id="KW-0067">ATP-binding</keyword>
<protein>
    <recommendedName>
        <fullName evidence="11">ABC transporter ATP-binding protein</fullName>
    </recommendedName>
</protein>
<name>A0A6C0J0I8_9ZZZZ</name>